<name>A0A3P8EM73_HELPZ</name>
<organism evidence="1">
    <name type="scientific">Heligmosomoides polygyrus</name>
    <name type="common">Parasitic roundworm</name>
    <dbReference type="NCBI Taxonomy" id="6339"/>
    <lineage>
        <taxon>Eukaryota</taxon>
        <taxon>Metazoa</taxon>
        <taxon>Ecdysozoa</taxon>
        <taxon>Nematoda</taxon>
        <taxon>Chromadorea</taxon>
        <taxon>Rhabditida</taxon>
        <taxon>Rhabditina</taxon>
        <taxon>Rhabditomorpha</taxon>
        <taxon>Strongyloidea</taxon>
        <taxon>Heligmosomidae</taxon>
        <taxon>Heligmosomoides</taxon>
    </lineage>
</organism>
<evidence type="ECO:0000313" key="1">
    <source>
        <dbReference type="EMBL" id="VDP45005.1"/>
    </source>
</evidence>
<dbReference type="AlphaFoldDB" id="A0A3P8EM73"/>
<dbReference type="EMBL" id="UZAH01036342">
    <property type="protein sequence ID" value="VDP45005.1"/>
    <property type="molecule type" value="Genomic_DNA"/>
</dbReference>
<protein>
    <submittedName>
        <fullName evidence="1">Uncharacterized protein</fullName>
    </submittedName>
</protein>
<proteinExistence type="predicted"/>
<accession>A0A3P8EM73</accession>
<reference evidence="1" key="1">
    <citation type="submission" date="2018-11" db="EMBL/GenBank/DDBJ databases">
        <authorList>
            <consortium name="Pathogen Informatics"/>
        </authorList>
    </citation>
    <scope>NUCLEOTIDE SEQUENCE [LARGE SCALE GENOMIC DNA]</scope>
</reference>
<dbReference type="OrthoDB" id="5851099at2759"/>
<gene>
    <name evidence="1" type="ORF">HPBE_LOCUS24433</name>
</gene>
<sequence>MSITKTSIKSSEFITDEKASDIMQREQERFLRGYGYIIPDDPRFNRSHFEKENSWEPSVINQLSFDASTPQYGADSLPLPESVAVSVPNRCDQLEANGADRRAVAVNNDKVHFGPSLVSW</sequence>